<dbReference type="GO" id="GO:0005868">
    <property type="term" value="C:cytoplasmic dynein complex"/>
    <property type="evidence" value="ECO:0007669"/>
    <property type="project" value="TreeGrafter"/>
</dbReference>
<keyword evidence="1" id="KW-0493">Microtubule</keyword>
<dbReference type="OrthoDB" id="10033309at2759"/>
<dbReference type="PANTHER" id="PTHR11886:SF85">
    <property type="entry name" value="DYNEIN LIGHT CHAIN"/>
    <property type="match status" value="1"/>
</dbReference>
<dbReference type="STRING" id="157652.A0A371II61"/>
<keyword evidence="1" id="KW-0243">Dynein</keyword>
<dbReference type="AlphaFoldDB" id="A0A371II61"/>
<dbReference type="SMART" id="SM01375">
    <property type="entry name" value="Dynein_light"/>
    <property type="match status" value="1"/>
</dbReference>
<dbReference type="GO" id="GO:0007017">
    <property type="term" value="P:microtubule-based process"/>
    <property type="evidence" value="ECO:0007669"/>
    <property type="project" value="InterPro"/>
</dbReference>
<name>A0A371II61_MUCPR</name>
<comment type="caution">
    <text evidence="2">The sequence shown here is derived from an EMBL/GenBank/DDBJ whole genome shotgun (WGS) entry which is preliminary data.</text>
</comment>
<comment type="subcellular location">
    <subcellularLocation>
        <location evidence="1">Cytoplasm</location>
        <location evidence="1">Cytoskeleton</location>
    </subcellularLocation>
</comment>
<accession>A0A371II61</accession>
<gene>
    <name evidence="2" type="primary">Dynll1</name>
    <name evidence="2" type="ORF">CR513_00183</name>
</gene>
<keyword evidence="1" id="KW-0505">Motor protein</keyword>
<reference evidence="2" key="1">
    <citation type="submission" date="2018-05" db="EMBL/GenBank/DDBJ databases">
        <title>Draft genome of Mucuna pruriens seed.</title>
        <authorList>
            <person name="Nnadi N.E."/>
            <person name="Vos R."/>
            <person name="Hasami M.H."/>
            <person name="Devisetty U.K."/>
            <person name="Aguiy J.C."/>
        </authorList>
    </citation>
    <scope>NUCLEOTIDE SEQUENCE [LARGE SCALE GENOMIC DNA]</scope>
    <source>
        <strain evidence="2">JCA_2017</strain>
    </source>
</reference>
<keyword evidence="3" id="KW-1185">Reference proteome</keyword>
<feature type="non-terminal residue" evidence="2">
    <location>
        <position position="1"/>
    </location>
</feature>
<evidence type="ECO:0000313" key="3">
    <source>
        <dbReference type="Proteomes" id="UP000257109"/>
    </source>
</evidence>
<dbReference type="InterPro" id="IPR001372">
    <property type="entry name" value="Dynein_light_chain_typ-1/2"/>
</dbReference>
<dbReference type="GO" id="GO:0045505">
    <property type="term" value="F:dynein intermediate chain binding"/>
    <property type="evidence" value="ECO:0007669"/>
    <property type="project" value="TreeGrafter"/>
</dbReference>
<dbReference type="Proteomes" id="UP000257109">
    <property type="component" value="Unassembled WGS sequence"/>
</dbReference>
<dbReference type="Pfam" id="PF01221">
    <property type="entry name" value="Dynein_light"/>
    <property type="match status" value="1"/>
</dbReference>
<dbReference type="EMBL" id="QJKJ01000029">
    <property type="protein sequence ID" value="RDY14709.1"/>
    <property type="molecule type" value="Genomic_DNA"/>
</dbReference>
<evidence type="ECO:0000313" key="2">
    <source>
        <dbReference type="EMBL" id="RDY14709.1"/>
    </source>
</evidence>
<keyword evidence="1" id="KW-0206">Cytoskeleton</keyword>
<protein>
    <recommendedName>
        <fullName evidence="1">Dynein light chain</fullName>
    </recommendedName>
</protein>
<dbReference type="PANTHER" id="PTHR11886">
    <property type="entry name" value="DYNEIN LIGHT CHAIN"/>
    <property type="match status" value="1"/>
</dbReference>
<dbReference type="SUPFAM" id="SSF54648">
    <property type="entry name" value="DLC"/>
    <property type="match status" value="1"/>
</dbReference>
<organism evidence="2 3">
    <name type="scientific">Mucuna pruriens</name>
    <name type="common">Velvet bean</name>
    <name type="synonym">Dolichos pruriens</name>
    <dbReference type="NCBI Taxonomy" id="157652"/>
    <lineage>
        <taxon>Eukaryota</taxon>
        <taxon>Viridiplantae</taxon>
        <taxon>Streptophyta</taxon>
        <taxon>Embryophyta</taxon>
        <taxon>Tracheophyta</taxon>
        <taxon>Spermatophyta</taxon>
        <taxon>Magnoliopsida</taxon>
        <taxon>eudicotyledons</taxon>
        <taxon>Gunneridae</taxon>
        <taxon>Pentapetalae</taxon>
        <taxon>rosids</taxon>
        <taxon>fabids</taxon>
        <taxon>Fabales</taxon>
        <taxon>Fabaceae</taxon>
        <taxon>Papilionoideae</taxon>
        <taxon>50 kb inversion clade</taxon>
        <taxon>NPAAA clade</taxon>
        <taxon>indigoferoid/millettioid clade</taxon>
        <taxon>Phaseoleae</taxon>
        <taxon>Mucuna</taxon>
    </lineage>
</organism>
<dbReference type="Gene3D" id="3.30.740.10">
    <property type="entry name" value="Protein Inhibitor Of Neuronal Nitric Oxide Synthase"/>
    <property type="match status" value="1"/>
</dbReference>
<sequence>MGRFYQSKNLDHRRFCRGKHCTCYKPLLRLCHDWSEVLFLLLLKMLEGKGVVRETDMSEEMKSYVIESAHQALDAHQKRDEAYGPAWNSVVGKDFRSCITHLCASFIFFRVKMMEFLIFKDGKDFAESREEAIGVLQKARYSDS</sequence>
<proteinExistence type="inferred from homology"/>
<evidence type="ECO:0000256" key="1">
    <source>
        <dbReference type="RuleBase" id="RU365010"/>
    </source>
</evidence>
<keyword evidence="1" id="KW-0963">Cytoplasm</keyword>
<dbReference type="InterPro" id="IPR037177">
    <property type="entry name" value="DLC_sf"/>
</dbReference>
<dbReference type="GO" id="GO:0005874">
    <property type="term" value="C:microtubule"/>
    <property type="evidence" value="ECO:0007669"/>
    <property type="project" value="UniProtKB-KW"/>
</dbReference>
<comment type="similarity">
    <text evidence="1">Belongs to the dynein light chain family.</text>
</comment>